<keyword evidence="17" id="KW-1185">Reference proteome</keyword>
<dbReference type="PANTHER" id="PTHR40255:SF1">
    <property type="entry name" value="PROTOPORPHYRINOGEN IX OXIDASE"/>
    <property type="match status" value="1"/>
</dbReference>
<keyword evidence="11 14" id="KW-0408">Iron</keyword>
<feature type="transmembrane region" description="Helical" evidence="14">
    <location>
        <begin position="131"/>
        <end position="149"/>
    </location>
</feature>
<evidence type="ECO:0000256" key="14">
    <source>
        <dbReference type="HAMAP-Rule" id="MF_02239"/>
    </source>
</evidence>
<evidence type="ECO:0000313" key="16">
    <source>
        <dbReference type="EMBL" id="SDE37926.1"/>
    </source>
</evidence>
<evidence type="ECO:0000256" key="6">
    <source>
        <dbReference type="ARBA" id="ARBA00022617"/>
    </source>
</evidence>
<feature type="transmembrane region" description="Helical" evidence="14">
    <location>
        <begin position="91"/>
        <end position="110"/>
    </location>
</feature>
<keyword evidence="9 14" id="KW-1133">Transmembrane helix</keyword>
<feature type="transmembrane region" description="Helical" evidence="14">
    <location>
        <begin position="12"/>
        <end position="37"/>
    </location>
</feature>
<keyword evidence="12 14" id="KW-0472">Membrane</keyword>
<reference evidence="16 17" key="1">
    <citation type="submission" date="2016-10" db="EMBL/GenBank/DDBJ databases">
        <authorList>
            <person name="de Groot N.N."/>
        </authorList>
    </citation>
    <scope>NUCLEOTIDE SEQUENCE [LARGE SCALE GENOMIC DNA]</scope>
    <source>
        <strain evidence="16 17">ATCC 700224</strain>
    </source>
</reference>
<protein>
    <recommendedName>
        <fullName evidence="4 14">Protoporphyrinogen IX oxidase</fullName>
        <shortName evidence="14">PPO</shortName>
        <ecNumber evidence="14 15">1.3.99.-</ecNumber>
    </recommendedName>
</protein>
<dbReference type="Pfam" id="PF03653">
    <property type="entry name" value="UPF0093"/>
    <property type="match status" value="1"/>
</dbReference>
<dbReference type="HAMAP" id="MF_02239">
    <property type="entry name" value="HemJ"/>
    <property type="match status" value="1"/>
</dbReference>
<comment type="pathway">
    <text evidence="2 14 15">Porphyrin-containing compound metabolism; protoporphyrin-IX biosynthesis; protoporphyrin-IX from protoporphyrinogen-IX: step 1/1.</text>
</comment>
<dbReference type="AlphaFoldDB" id="A0A1G7CGW8"/>
<comment type="cofactor">
    <cofactor evidence="14 15">
        <name>heme b</name>
        <dbReference type="ChEBI" id="CHEBI:60344"/>
    </cofactor>
    <text evidence="14 15">Binds 1 heme b (iron(II)-protoporphyrin IX) group per subunit.</text>
</comment>
<comment type="function">
    <text evidence="14 15">Catalyzes the oxidation of protoporphyrinogen IX to protoporphyrin IX.</text>
</comment>
<comment type="subunit">
    <text evidence="14">Homodimer.</text>
</comment>
<accession>A0A1G7CGW8</accession>
<dbReference type="NCBIfam" id="TIGR00701">
    <property type="entry name" value="protoporphyrinogen oxidase HemJ"/>
    <property type="match status" value="1"/>
</dbReference>
<dbReference type="EMBL" id="FNAP01000006">
    <property type="protein sequence ID" value="SDE37926.1"/>
    <property type="molecule type" value="Genomic_DNA"/>
</dbReference>
<dbReference type="GO" id="GO:0006782">
    <property type="term" value="P:protoporphyrinogen IX biosynthetic process"/>
    <property type="evidence" value="ECO:0007669"/>
    <property type="project" value="UniProtKB-UniRule"/>
</dbReference>
<dbReference type="RefSeq" id="WP_245699161.1">
    <property type="nucleotide sequence ID" value="NZ_FNAP01000006.1"/>
</dbReference>
<evidence type="ECO:0000256" key="15">
    <source>
        <dbReference type="PIRNR" id="PIRNR004638"/>
    </source>
</evidence>
<keyword evidence="8 14" id="KW-0479">Metal-binding</keyword>
<evidence type="ECO:0000256" key="12">
    <source>
        <dbReference type="ARBA" id="ARBA00023136"/>
    </source>
</evidence>
<organism evidence="16 17">
    <name type="scientific">Rhodospira trueperi</name>
    <dbReference type="NCBI Taxonomy" id="69960"/>
    <lineage>
        <taxon>Bacteria</taxon>
        <taxon>Pseudomonadati</taxon>
        <taxon>Pseudomonadota</taxon>
        <taxon>Alphaproteobacteria</taxon>
        <taxon>Rhodospirillales</taxon>
        <taxon>Rhodospirillaceae</taxon>
        <taxon>Rhodospira</taxon>
    </lineage>
</organism>
<comment type="similarity">
    <text evidence="3 14 15">Belongs to the HemJ family.</text>
</comment>
<evidence type="ECO:0000256" key="5">
    <source>
        <dbReference type="ARBA" id="ARBA00022475"/>
    </source>
</evidence>
<proteinExistence type="inferred from homology"/>
<gene>
    <name evidence="16" type="ORF">SAMN05421720_10653</name>
</gene>
<evidence type="ECO:0000256" key="10">
    <source>
        <dbReference type="ARBA" id="ARBA00023002"/>
    </source>
</evidence>
<feature type="binding site" description="axial binding residue" evidence="14">
    <location>
        <position position="96"/>
    </location>
    <ligand>
        <name>heme</name>
        <dbReference type="ChEBI" id="CHEBI:30413"/>
    </ligand>
    <ligandPart>
        <name>Fe</name>
        <dbReference type="ChEBI" id="CHEBI:18248"/>
    </ligandPart>
</feature>
<dbReference type="GO" id="GO:0070818">
    <property type="term" value="F:protoporphyrinogen oxidase activity"/>
    <property type="evidence" value="ECO:0007669"/>
    <property type="project" value="UniProtKB-UniRule"/>
</dbReference>
<evidence type="ECO:0000256" key="3">
    <source>
        <dbReference type="ARBA" id="ARBA00006501"/>
    </source>
</evidence>
<evidence type="ECO:0000256" key="9">
    <source>
        <dbReference type="ARBA" id="ARBA00022989"/>
    </source>
</evidence>
<keyword evidence="6 14" id="KW-0349">Heme</keyword>
<evidence type="ECO:0000256" key="13">
    <source>
        <dbReference type="ARBA" id="ARBA00048390"/>
    </source>
</evidence>
<dbReference type="Proteomes" id="UP000199412">
    <property type="component" value="Unassembled WGS sequence"/>
</dbReference>
<dbReference type="InterPro" id="IPR005265">
    <property type="entry name" value="HemJ-like"/>
</dbReference>
<dbReference type="PANTHER" id="PTHR40255">
    <property type="entry name" value="UPF0093 MEMBRANE PROTEIN SLR1790"/>
    <property type="match status" value="1"/>
</dbReference>
<evidence type="ECO:0000256" key="4">
    <source>
        <dbReference type="ARBA" id="ARBA00017504"/>
    </source>
</evidence>
<sequence length="152" mass="17986">MEFLDFMTLFNLWGYMLWIKALHVISIITWMAGLFYLPRLYVYHAMEEPGSATSERFKVMERRLLKAIMNPSLIVAVITGMLLWGQFLTDGWFHVKLLAVVGLLVCHGLYARWRKDFLEDRNTRGHRFYRVWNEAPTLMMLIIVPMVIVKPF</sequence>
<keyword evidence="10 14" id="KW-0560">Oxidoreductase</keyword>
<feature type="transmembrane region" description="Helical" evidence="14">
    <location>
        <begin position="64"/>
        <end position="85"/>
    </location>
</feature>
<evidence type="ECO:0000256" key="1">
    <source>
        <dbReference type="ARBA" id="ARBA00004651"/>
    </source>
</evidence>
<evidence type="ECO:0000313" key="17">
    <source>
        <dbReference type="Proteomes" id="UP000199412"/>
    </source>
</evidence>
<dbReference type="GO" id="GO:0046872">
    <property type="term" value="F:metal ion binding"/>
    <property type="evidence" value="ECO:0007669"/>
    <property type="project" value="UniProtKB-UniRule"/>
</dbReference>
<dbReference type="EC" id="1.3.99.-" evidence="14 15"/>
<comment type="catalytic activity">
    <reaction evidence="13 14 15">
        <text>protoporphyrinogen IX + 3 A = protoporphyrin IX + 3 AH2</text>
        <dbReference type="Rhea" id="RHEA:62000"/>
        <dbReference type="ChEBI" id="CHEBI:13193"/>
        <dbReference type="ChEBI" id="CHEBI:17499"/>
        <dbReference type="ChEBI" id="CHEBI:57306"/>
        <dbReference type="ChEBI" id="CHEBI:57307"/>
    </reaction>
</comment>
<feature type="binding site" description="axial binding residue" evidence="14">
    <location>
        <position position="23"/>
    </location>
    <ligand>
        <name>heme</name>
        <dbReference type="ChEBI" id="CHEBI:30413"/>
    </ligand>
    <ligandPart>
        <name>Fe</name>
        <dbReference type="ChEBI" id="CHEBI:18248"/>
    </ligandPart>
</feature>
<dbReference type="PIRSF" id="PIRSF004638">
    <property type="entry name" value="UCP004638"/>
    <property type="match status" value="1"/>
</dbReference>
<evidence type="ECO:0000256" key="2">
    <source>
        <dbReference type="ARBA" id="ARBA00005073"/>
    </source>
</evidence>
<dbReference type="STRING" id="69960.SAMN05421720_10653"/>
<evidence type="ECO:0000256" key="8">
    <source>
        <dbReference type="ARBA" id="ARBA00022723"/>
    </source>
</evidence>
<evidence type="ECO:0000256" key="11">
    <source>
        <dbReference type="ARBA" id="ARBA00023004"/>
    </source>
</evidence>
<dbReference type="UniPathway" id="UPA00251">
    <property type="reaction ID" value="UER00324"/>
</dbReference>
<name>A0A1G7CGW8_9PROT</name>
<comment type="subcellular location">
    <subcellularLocation>
        <location evidence="1 14">Cell membrane</location>
        <topology evidence="1 14">Multi-pass membrane protein</topology>
    </subcellularLocation>
</comment>
<evidence type="ECO:0000256" key="7">
    <source>
        <dbReference type="ARBA" id="ARBA00022692"/>
    </source>
</evidence>
<keyword evidence="7 14" id="KW-0812">Transmembrane</keyword>
<dbReference type="GO" id="GO:0005886">
    <property type="term" value="C:plasma membrane"/>
    <property type="evidence" value="ECO:0007669"/>
    <property type="project" value="UniProtKB-SubCell"/>
</dbReference>
<keyword evidence="5 14" id="KW-1003">Cell membrane</keyword>